<dbReference type="Proteomes" id="UP000499080">
    <property type="component" value="Unassembled WGS sequence"/>
</dbReference>
<organism evidence="1 2">
    <name type="scientific">Araneus ventricosus</name>
    <name type="common">Orbweaver spider</name>
    <name type="synonym">Epeira ventricosa</name>
    <dbReference type="NCBI Taxonomy" id="182803"/>
    <lineage>
        <taxon>Eukaryota</taxon>
        <taxon>Metazoa</taxon>
        <taxon>Ecdysozoa</taxon>
        <taxon>Arthropoda</taxon>
        <taxon>Chelicerata</taxon>
        <taxon>Arachnida</taxon>
        <taxon>Araneae</taxon>
        <taxon>Araneomorphae</taxon>
        <taxon>Entelegynae</taxon>
        <taxon>Araneoidea</taxon>
        <taxon>Araneidae</taxon>
        <taxon>Araneus</taxon>
    </lineage>
</organism>
<evidence type="ECO:0000313" key="2">
    <source>
        <dbReference type="Proteomes" id="UP000499080"/>
    </source>
</evidence>
<name>A0A4Y2HY40_ARAVE</name>
<comment type="caution">
    <text evidence="1">The sequence shown here is derived from an EMBL/GenBank/DDBJ whole genome shotgun (WGS) entry which is preliminary data.</text>
</comment>
<proteinExistence type="predicted"/>
<protein>
    <submittedName>
        <fullName evidence="1">Uncharacterized protein</fullName>
    </submittedName>
</protein>
<sequence length="132" mass="15466">MHWISFFSAGADIMRSKIETKKVLLKNRPVYCECNPTSMIMENDALFHEYSRKHEEEVERKTALVTISNTSRQQLTNNNSNSTIKSAQRLTADQFRRDTYSPLVWAPLIFIFFLTEIDVTWNIPDESPYIRS</sequence>
<gene>
    <name evidence="1" type="ORF">AVEN_262518_1</name>
</gene>
<reference evidence="1 2" key="1">
    <citation type="journal article" date="2019" name="Sci. Rep.">
        <title>Orb-weaving spider Araneus ventricosus genome elucidates the spidroin gene catalogue.</title>
        <authorList>
            <person name="Kono N."/>
            <person name="Nakamura H."/>
            <person name="Ohtoshi R."/>
            <person name="Moran D.A.P."/>
            <person name="Shinohara A."/>
            <person name="Yoshida Y."/>
            <person name="Fujiwara M."/>
            <person name="Mori M."/>
            <person name="Tomita M."/>
            <person name="Arakawa K."/>
        </authorList>
    </citation>
    <scope>NUCLEOTIDE SEQUENCE [LARGE SCALE GENOMIC DNA]</scope>
</reference>
<evidence type="ECO:0000313" key="1">
    <source>
        <dbReference type="EMBL" id="GBM70300.1"/>
    </source>
</evidence>
<accession>A0A4Y2HY40</accession>
<dbReference type="EMBL" id="BGPR01002244">
    <property type="protein sequence ID" value="GBM70300.1"/>
    <property type="molecule type" value="Genomic_DNA"/>
</dbReference>
<dbReference type="AlphaFoldDB" id="A0A4Y2HY40"/>
<keyword evidence="2" id="KW-1185">Reference proteome</keyword>